<protein>
    <submittedName>
        <fullName evidence="3">DUF2637 domain-containing protein</fullName>
    </submittedName>
</protein>
<keyword evidence="2" id="KW-1133">Transmembrane helix</keyword>
<dbReference type="Proteomes" id="UP001589627">
    <property type="component" value="Unassembled WGS sequence"/>
</dbReference>
<feature type="transmembrane region" description="Helical" evidence="2">
    <location>
        <begin position="65"/>
        <end position="84"/>
    </location>
</feature>
<proteinExistence type="predicted"/>
<dbReference type="InterPro" id="IPR021235">
    <property type="entry name" value="DUF2637"/>
</dbReference>
<feature type="compositionally biased region" description="Low complexity" evidence="1">
    <location>
        <begin position="301"/>
        <end position="311"/>
    </location>
</feature>
<keyword evidence="4" id="KW-1185">Reference proteome</keyword>
<accession>A0ABV5YYP6</accession>
<evidence type="ECO:0000256" key="1">
    <source>
        <dbReference type="SAM" id="MobiDB-lite"/>
    </source>
</evidence>
<organism evidence="3 4">
    <name type="scientific">Actinoallomurus acaciae</name>
    <dbReference type="NCBI Taxonomy" id="502577"/>
    <lineage>
        <taxon>Bacteria</taxon>
        <taxon>Bacillati</taxon>
        <taxon>Actinomycetota</taxon>
        <taxon>Actinomycetes</taxon>
        <taxon>Streptosporangiales</taxon>
        <taxon>Thermomonosporaceae</taxon>
        <taxon>Actinoallomurus</taxon>
    </lineage>
</organism>
<feature type="compositionally biased region" description="Pro residues" evidence="1">
    <location>
        <begin position="281"/>
        <end position="290"/>
    </location>
</feature>
<keyword evidence="2" id="KW-0812">Transmembrane</keyword>
<feature type="compositionally biased region" description="Low complexity" evidence="1">
    <location>
        <begin position="263"/>
        <end position="275"/>
    </location>
</feature>
<comment type="caution">
    <text evidence="3">The sequence shown here is derived from an EMBL/GenBank/DDBJ whole genome shotgun (WGS) entry which is preliminary data.</text>
</comment>
<evidence type="ECO:0000313" key="3">
    <source>
        <dbReference type="EMBL" id="MFB9839194.1"/>
    </source>
</evidence>
<sequence length="359" mass="39782">MTDSEGERHGHPVRALGDGTGERAAVCLIGLAMLTLALIGMYVSFETVYEYVHPWFHDTAWAVPVAIDMAILVFSAADLLLSYWRMARPSMRLIPWGFTAATIWLNWQAGGPVPIRIAHAAMPALWVLFCEYARHVLAARVGLVNGARMERVRRSRWLLAPLSTARLRRRMILWEITSYRRALRLEAERHAELARMEMTYGRRWRRHAPAHERMAIRLAAVAPAELLPSLTRTIGTAPADRTAETAPAEAAPAEVTRAEMARTEATPAEVAPAEAEVTRPDPIPDLPPVEPKMGSPREPEPAASSEAARTRGSARERAVALLATEPDIPGTELARRLGVTTGYGRRLRSELLNTTNGYR</sequence>
<dbReference type="RefSeq" id="WP_378212271.1">
    <property type="nucleotide sequence ID" value="NZ_JBHLZP010000658.1"/>
</dbReference>
<dbReference type="EMBL" id="JBHLZP010000658">
    <property type="protein sequence ID" value="MFB9839194.1"/>
    <property type="molecule type" value="Genomic_DNA"/>
</dbReference>
<reference evidence="3 4" key="1">
    <citation type="submission" date="2024-09" db="EMBL/GenBank/DDBJ databases">
        <authorList>
            <person name="Sun Q."/>
            <person name="Mori K."/>
        </authorList>
    </citation>
    <scope>NUCLEOTIDE SEQUENCE [LARGE SCALE GENOMIC DNA]</scope>
    <source>
        <strain evidence="3 4">TBRC 0563</strain>
    </source>
</reference>
<feature type="transmembrane region" description="Helical" evidence="2">
    <location>
        <begin position="24"/>
        <end position="45"/>
    </location>
</feature>
<feature type="region of interest" description="Disordered" evidence="1">
    <location>
        <begin position="236"/>
        <end position="317"/>
    </location>
</feature>
<dbReference type="Pfam" id="PF10935">
    <property type="entry name" value="DUF2637"/>
    <property type="match status" value="1"/>
</dbReference>
<evidence type="ECO:0000256" key="2">
    <source>
        <dbReference type="SAM" id="Phobius"/>
    </source>
</evidence>
<gene>
    <name evidence="3" type="ORF">ACFFNX_44335</name>
</gene>
<feature type="compositionally biased region" description="Low complexity" evidence="1">
    <location>
        <begin position="236"/>
        <end position="255"/>
    </location>
</feature>
<name>A0ABV5YYP6_9ACTN</name>
<evidence type="ECO:0000313" key="4">
    <source>
        <dbReference type="Proteomes" id="UP001589627"/>
    </source>
</evidence>
<keyword evidence="2" id="KW-0472">Membrane</keyword>